<keyword evidence="9" id="KW-0843">Virulence</keyword>
<dbReference type="Gene3D" id="3.20.20.80">
    <property type="entry name" value="Glycosidases"/>
    <property type="match status" value="1"/>
</dbReference>
<comment type="caution">
    <text evidence="15">The sequence shown here is derived from an EMBL/GenBank/DDBJ whole genome shotgun (WGS) entry which is preliminary data.</text>
</comment>
<evidence type="ECO:0000256" key="13">
    <source>
        <dbReference type="RuleBase" id="RU000489"/>
    </source>
</evidence>
<evidence type="ECO:0000256" key="2">
    <source>
        <dbReference type="ARBA" id="ARBA00004613"/>
    </source>
</evidence>
<dbReference type="PROSITE" id="PS01095">
    <property type="entry name" value="GH18_1"/>
    <property type="match status" value="1"/>
</dbReference>
<dbReference type="InterPro" id="IPR001579">
    <property type="entry name" value="Glyco_hydro_18_chit_AS"/>
</dbReference>
<keyword evidence="11 13" id="KW-0326">Glycosidase</keyword>
<dbReference type="GeneID" id="27723526"/>
<dbReference type="SUPFAM" id="SSF51445">
    <property type="entry name" value="(Trans)glycosidases"/>
    <property type="match status" value="1"/>
</dbReference>
<name>A0A084G880_PSEDA</name>
<evidence type="ECO:0000259" key="14">
    <source>
        <dbReference type="PROSITE" id="PS51910"/>
    </source>
</evidence>
<evidence type="ECO:0000256" key="4">
    <source>
        <dbReference type="ARBA" id="ARBA00012729"/>
    </source>
</evidence>
<evidence type="ECO:0000256" key="9">
    <source>
        <dbReference type="ARBA" id="ARBA00023026"/>
    </source>
</evidence>
<dbReference type="InterPro" id="IPR053214">
    <property type="entry name" value="LysM12-like"/>
</dbReference>
<dbReference type="InterPro" id="IPR017853">
    <property type="entry name" value="GH"/>
</dbReference>
<keyword evidence="5" id="KW-0964">Secreted</keyword>
<comment type="subcellular location">
    <subcellularLocation>
        <location evidence="2">Secreted</location>
    </subcellularLocation>
</comment>
<evidence type="ECO:0000256" key="5">
    <source>
        <dbReference type="ARBA" id="ARBA00022525"/>
    </source>
</evidence>
<comment type="similarity">
    <text evidence="3">Belongs to the glycosyl hydrolase 18 family. Chitinase class V subfamily.</text>
</comment>
<dbReference type="PROSITE" id="PS51910">
    <property type="entry name" value="GH18_2"/>
    <property type="match status" value="1"/>
</dbReference>
<dbReference type="GO" id="GO:0006032">
    <property type="term" value="P:chitin catabolic process"/>
    <property type="evidence" value="ECO:0007669"/>
    <property type="project" value="UniProtKB-KW"/>
</dbReference>
<dbReference type="Gene3D" id="3.10.50.10">
    <property type="match status" value="1"/>
</dbReference>
<dbReference type="VEuPathDB" id="FungiDB:SAPIO_CDS4454"/>
<dbReference type="GO" id="GO:0008061">
    <property type="term" value="F:chitin binding"/>
    <property type="evidence" value="ECO:0007669"/>
    <property type="project" value="UniProtKB-KW"/>
</dbReference>
<accession>A0A084G880</accession>
<dbReference type="GO" id="GO:0005576">
    <property type="term" value="C:extracellular region"/>
    <property type="evidence" value="ECO:0007669"/>
    <property type="project" value="UniProtKB-SubCell"/>
</dbReference>
<keyword evidence="16" id="KW-1185">Reference proteome</keyword>
<dbReference type="Proteomes" id="UP000028545">
    <property type="component" value="Unassembled WGS sequence"/>
</dbReference>
<dbReference type="RefSeq" id="XP_016643341.1">
    <property type="nucleotide sequence ID" value="XM_016786996.1"/>
</dbReference>
<dbReference type="AlphaFoldDB" id="A0A084G880"/>
<dbReference type="InterPro" id="IPR001223">
    <property type="entry name" value="Glyco_hydro18_cat"/>
</dbReference>
<dbReference type="GO" id="GO:0000272">
    <property type="term" value="P:polysaccharide catabolic process"/>
    <property type="evidence" value="ECO:0007669"/>
    <property type="project" value="UniProtKB-KW"/>
</dbReference>
<dbReference type="HOGENOM" id="CLU_017320_0_0_1"/>
<dbReference type="Pfam" id="PF00704">
    <property type="entry name" value="Glyco_hydro_18"/>
    <property type="match status" value="1"/>
</dbReference>
<gene>
    <name evidence="15" type="ORF">SAPIO_CDS4454</name>
</gene>
<proteinExistence type="inferred from homology"/>
<dbReference type="SUPFAM" id="SSF54556">
    <property type="entry name" value="Chitinase insertion domain"/>
    <property type="match status" value="1"/>
</dbReference>
<evidence type="ECO:0000256" key="7">
    <source>
        <dbReference type="ARBA" id="ARBA00022801"/>
    </source>
</evidence>
<evidence type="ECO:0000256" key="3">
    <source>
        <dbReference type="ARBA" id="ARBA00008682"/>
    </source>
</evidence>
<dbReference type="InterPro" id="IPR029070">
    <property type="entry name" value="Chitinase_insertion_sf"/>
</dbReference>
<organism evidence="15 16">
    <name type="scientific">Pseudallescheria apiosperma</name>
    <name type="common">Scedosporium apiospermum</name>
    <dbReference type="NCBI Taxonomy" id="563466"/>
    <lineage>
        <taxon>Eukaryota</taxon>
        <taxon>Fungi</taxon>
        <taxon>Dikarya</taxon>
        <taxon>Ascomycota</taxon>
        <taxon>Pezizomycotina</taxon>
        <taxon>Sordariomycetes</taxon>
        <taxon>Hypocreomycetidae</taxon>
        <taxon>Microascales</taxon>
        <taxon>Microascaceae</taxon>
        <taxon>Scedosporium</taxon>
    </lineage>
</organism>
<dbReference type="PANTHER" id="PTHR47700:SF2">
    <property type="entry name" value="CHITINASE"/>
    <property type="match status" value="1"/>
</dbReference>
<keyword evidence="6" id="KW-0147">Chitin-binding</keyword>
<evidence type="ECO:0000313" key="16">
    <source>
        <dbReference type="Proteomes" id="UP000028545"/>
    </source>
</evidence>
<reference evidence="15 16" key="1">
    <citation type="journal article" date="2014" name="Genome Announc.">
        <title>Draft genome sequence of the pathogenic fungus Scedosporium apiospermum.</title>
        <authorList>
            <person name="Vandeputte P."/>
            <person name="Ghamrawi S."/>
            <person name="Rechenmann M."/>
            <person name="Iltis A."/>
            <person name="Giraud S."/>
            <person name="Fleury M."/>
            <person name="Thornton C."/>
            <person name="Delhaes L."/>
            <person name="Meyer W."/>
            <person name="Papon N."/>
            <person name="Bouchara J.P."/>
        </authorList>
    </citation>
    <scope>NUCLEOTIDE SEQUENCE [LARGE SCALE GENOMIC DNA]</scope>
    <source>
        <strain evidence="15 16">IHEM 14462</strain>
    </source>
</reference>
<keyword evidence="7 13" id="KW-0378">Hydrolase</keyword>
<protein>
    <recommendedName>
        <fullName evidence="4">chitinase</fullName>
        <ecNumber evidence="4">3.2.1.14</ecNumber>
    </recommendedName>
</protein>
<evidence type="ECO:0000256" key="1">
    <source>
        <dbReference type="ARBA" id="ARBA00000822"/>
    </source>
</evidence>
<dbReference type="GO" id="GO:0008843">
    <property type="term" value="F:endochitinase activity"/>
    <property type="evidence" value="ECO:0007669"/>
    <property type="project" value="UniProtKB-EC"/>
</dbReference>
<evidence type="ECO:0000256" key="10">
    <source>
        <dbReference type="ARBA" id="ARBA00023277"/>
    </source>
</evidence>
<evidence type="ECO:0000256" key="11">
    <source>
        <dbReference type="ARBA" id="ARBA00023295"/>
    </source>
</evidence>
<dbReference type="KEGG" id="sapo:SAPIO_CDS4454"/>
<evidence type="ECO:0000256" key="12">
    <source>
        <dbReference type="ARBA" id="ARBA00023326"/>
    </source>
</evidence>
<evidence type="ECO:0000256" key="6">
    <source>
        <dbReference type="ARBA" id="ARBA00022669"/>
    </source>
</evidence>
<dbReference type="SMART" id="SM00636">
    <property type="entry name" value="Glyco_18"/>
    <property type="match status" value="1"/>
</dbReference>
<evidence type="ECO:0000256" key="8">
    <source>
        <dbReference type="ARBA" id="ARBA00023024"/>
    </source>
</evidence>
<keyword evidence="8" id="KW-0146">Chitin degradation</keyword>
<dbReference type="OrthoDB" id="73875at2759"/>
<comment type="catalytic activity">
    <reaction evidence="1">
        <text>Random endo-hydrolysis of N-acetyl-beta-D-glucosaminide (1-&gt;4)-beta-linkages in chitin and chitodextrins.</text>
        <dbReference type="EC" id="3.2.1.14"/>
    </reaction>
</comment>
<dbReference type="InterPro" id="IPR011583">
    <property type="entry name" value="Chitinase_II/V-like_cat"/>
</dbReference>
<dbReference type="EMBL" id="JOWA01000092">
    <property type="protein sequence ID" value="KEZ43542.1"/>
    <property type="molecule type" value="Genomic_DNA"/>
</dbReference>
<dbReference type="EC" id="3.2.1.14" evidence="4"/>
<feature type="domain" description="GH18" evidence="14">
    <location>
        <begin position="1"/>
        <end position="322"/>
    </location>
</feature>
<dbReference type="PANTHER" id="PTHR47700">
    <property type="entry name" value="V CHITINASE, PUTATIVE (AFU_ORTHOLOGUE AFUA_6G13720)-RELATED"/>
    <property type="match status" value="1"/>
</dbReference>
<sequence length="684" mass="75854">MTGVKRVISFGGWTDSTSGGRSFILRGAISTGREQFARNVVDFIIQHDLDGLDIDWEYPGAKDIDGIVPDASDGENYLETLKLIRSMLPSGKTLAIATPASFWYLQGFPIAEMATYLDYIVYMTYDLHGQWDWGKKYGQISCPTGDCLLSHVNYTETENALSMITKAGVPSNKIIVGVTSYGRSFRMVEPGCTGPECKYMGPESGAKKGLCTGTPGYLSDAEINQIIQDGTSTPWKVEGEDAASSLRRREGVQVFYDHKSQSNVLVYDDVEWVAYMNRSNKEARKSAYQALNFGGITDWAVDLQEFSPNEYITPFVMKQLAEGEECKWRWLEGVDCLNEGIRNASSPKKWQWHEAATDCAWRFVKTEWSKQKGNESGEVFSLFVSKKLNGPRNFNCQEMSINGCSGSTPLCTVFQTIESGPAAMFIISSFMKLHEILLTFYDGVGSAALSFITDIDEFMAVFSPDPPEQRNDMNIFIDILGIAFTFLGVGVFKTLGTEGNKKDLMWNLLALGGSLIKDIPSNDKKIDRKAIISIGLHYLQDGLKDGVSEFSLYLLSGRAEALPVLDNLLSDGKFITGEESSAEDWSKKTMENNNMRLLYAWLIPSAWSLAQRSPVVIEAGDCSRGTGEYEWITSSTAEETGGCIDGRQYFLVTTAVEWESETPNCFCASPLHGRTTTMLDTGEQ</sequence>
<keyword evidence="12" id="KW-0624">Polysaccharide degradation</keyword>
<keyword evidence="10" id="KW-0119">Carbohydrate metabolism</keyword>
<evidence type="ECO:0000313" key="15">
    <source>
        <dbReference type="EMBL" id="KEZ43542.1"/>
    </source>
</evidence>